<dbReference type="Proteomes" id="UP000444318">
    <property type="component" value="Unassembled WGS sequence"/>
</dbReference>
<reference evidence="1 2" key="1">
    <citation type="submission" date="2019-10" db="EMBL/GenBank/DDBJ databases">
        <title>Two novel species isolated from a subtropical stream in China.</title>
        <authorList>
            <person name="Lu H."/>
        </authorList>
    </citation>
    <scope>NUCLEOTIDE SEQUENCE [LARGE SCALE GENOMIC DNA]</scope>
    <source>
        <strain evidence="1 2">FT103W</strain>
    </source>
</reference>
<comment type="caution">
    <text evidence="1">The sequence shown here is derived from an EMBL/GenBank/DDBJ whole genome shotgun (WGS) entry which is preliminary data.</text>
</comment>
<dbReference type="InterPro" id="IPR018841">
    <property type="entry name" value="DUF2442"/>
</dbReference>
<protein>
    <submittedName>
        <fullName evidence="1">DUF2442 domain-containing protein</fullName>
    </submittedName>
</protein>
<dbReference type="RefSeq" id="WP_152807348.1">
    <property type="nucleotide sequence ID" value="NZ_WHUF01000005.1"/>
</dbReference>
<proteinExistence type="predicted"/>
<dbReference type="EMBL" id="WHUF01000005">
    <property type="protein sequence ID" value="MQA21845.1"/>
    <property type="molecule type" value="Genomic_DNA"/>
</dbReference>
<organism evidence="1 2">
    <name type="scientific">Rugamonas rivuli</name>
    <dbReference type="NCBI Taxonomy" id="2743358"/>
    <lineage>
        <taxon>Bacteria</taxon>
        <taxon>Pseudomonadati</taxon>
        <taxon>Pseudomonadota</taxon>
        <taxon>Betaproteobacteria</taxon>
        <taxon>Burkholderiales</taxon>
        <taxon>Oxalobacteraceae</taxon>
        <taxon>Telluria group</taxon>
        <taxon>Rugamonas</taxon>
    </lineage>
</organism>
<dbReference type="InterPro" id="IPR036782">
    <property type="entry name" value="NE0471-like_N"/>
</dbReference>
<dbReference type="Gene3D" id="3.30.2020.10">
    <property type="entry name" value="NE0471-like N-terminal domain"/>
    <property type="match status" value="1"/>
</dbReference>
<evidence type="ECO:0000313" key="1">
    <source>
        <dbReference type="EMBL" id="MQA21845.1"/>
    </source>
</evidence>
<name>A0A843SBH6_9BURK</name>
<accession>A0A843SBH6</accession>
<dbReference type="SUPFAM" id="SSF143880">
    <property type="entry name" value="NE0471 N-terminal domain-like"/>
    <property type="match status" value="1"/>
</dbReference>
<dbReference type="Pfam" id="PF10387">
    <property type="entry name" value="DUF2442"/>
    <property type="match status" value="1"/>
</dbReference>
<evidence type="ECO:0000313" key="2">
    <source>
        <dbReference type="Proteomes" id="UP000444318"/>
    </source>
</evidence>
<keyword evidence="2" id="KW-1185">Reference proteome</keyword>
<dbReference type="AlphaFoldDB" id="A0A843SBH6"/>
<sequence length="84" mass="9466">MEWDVVDVKPQSEHTLWVRFQDGVEGVVRFNSSAFRGVFAHLLDQALFEQVAVVNGVVTWPGDLDLAPDAMHAEIQRNGCWILT</sequence>
<gene>
    <name evidence="1" type="ORF">GEV01_20240</name>
</gene>